<protein>
    <recommendedName>
        <fullName evidence="14">Albumin</fullName>
    </recommendedName>
</protein>
<evidence type="ECO:0000256" key="11">
    <source>
        <dbReference type="ARBA" id="ARBA00023008"/>
    </source>
</evidence>
<dbReference type="Ensembl" id="ENSOANT00000051872.1">
    <property type="protein sequence ID" value="ENSOANP00000034293.1"/>
    <property type="gene ID" value="ENSOANG00000009084.3"/>
</dbReference>
<evidence type="ECO:0000256" key="4">
    <source>
        <dbReference type="ARBA" id="ARBA00022553"/>
    </source>
</evidence>
<feature type="disulfide bond" evidence="16">
    <location>
        <begin position="340"/>
        <end position="385"/>
    </location>
</feature>
<dbReference type="KEGG" id="oaa:100090386"/>
<feature type="binding site" evidence="15">
    <location>
        <position position="273"/>
    </location>
    <ligand>
        <name>Zn(2+)</name>
        <dbReference type="ChEBI" id="CHEBI:29105"/>
    </ligand>
</feature>
<feature type="disulfide bond" evidence="16">
    <location>
        <begin position="500"/>
        <end position="511"/>
    </location>
</feature>
<dbReference type="GO" id="GO:0140104">
    <property type="term" value="F:molecular carrier activity"/>
    <property type="evidence" value="ECO:0007669"/>
    <property type="project" value="Ensembl"/>
</dbReference>
<feature type="binding site" evidence="15">
    <location>
        <position position="276"/>
    </location>
    <ligand>
        <name>Ca(2+)</name>
        <dbReference type="ChEBI" id="CHEBI:29108"/>
        <label>1</label>
    </ligand>
</feature>
<evidence type="ECO:0000256" key="14">
    <source>
        <dbReference type="ARBA" id="ARBA00039343"/>
    </source>
</evidence>
<dbReference type="CTD" id="213"/>
<keyword evidence="13 16" id="KW-1015">Disulfide bond</keyword>
<keyword evidence="21" id="KW-1185">Reference proteome</keyword>
<reference evidence="20" key="3">
    <citation type="submission" date="2025-09" db="UniProtKB">
        <authorList>
            <consortium name="Ensembl"/>
        </authorList>
    </citation>
    <scope>IDENTIFICATION</scope>
    <source>
        <strain evidence="20">Glennie</strain>
    </source>
</reference>
<dbReference type="InterPro" id="IPR020857">
    <property type="entry name" value="Serum_albumin_CS"/>
</dbReference>
<feature type="disulfide bond" evidence="16">
    <location>
        <begin position="114"/>
        <end position="125"/>
    </location>
</feature>
<gene>
    <name evidence="20" type="primary">ALB</name>
</gene>
<feature type="disulfide bond" evidence="16">
    <location>
        <begin position="148"/>
        <end position="193"/>
    </location>
</feature>
<feature type="domain" description="Albumin" evidence="19">
    <location>
        <begin position="19"/>
        <end position="211"/>
    </location>
</feature>
<feature type="binding site" evidence="15">
    <location>
        <position position="30"/>
    </location>
    <ligand>
        <name>Ca(2+)</name>
        <dbReference type="ChEBI" id="CHEBI:29108"/>
        <label>1</label>
    </ligand>
</feature>
<dbReference type="GO" id="GO:0030170">
    <property type="term" value="F:pyridoxal phosphate binding"/>
    <property type="evidence" value="ECO:0007669"/>
    <property type="project" value="Ensembl"/>
</dbReference>
<dbReference type="PRINTS" id="PR00802">
    <property type="entry name" value="SERUMALBUMIN"/>
</dbReference>
<keyword evidence="3" id="KW-0964">Secreted</keyword>
<dbReference type="GO" id="GO:0140272">
    <property type="term" value="F:exogenous protein binding"/>
    <property type="evidence" value="ECO:0007669"/>
    <property type="project" value="Ensembl"/>
</dbReference>
<evidence type="ECO:0000256" key="2">
    <source>
        <dbReference type="ARBA" id="ARBA00022481"/>
    </source>
</evidence>
<feature type="disulfide bond" evidence="16">
    <location>
        <begin position="416"/>
        <end position="462"/>
    </location>
</feature>
<dbReference type="PANTHER" id="PTHR11385">
    <property type="entry name" value="SERUM ALBUMIN-RELATED"/>
    <property type="match status" value="1"/>
</dbReference>
<evidence type="ECO:0000256" key="9">
    <source>
        <dbReference type="ARBA" id="ARBA00022833"/>
    </source>
</evidence>
<dbReference type="InterPro" id="IPR000264">
    <property type="entry name" value="ALB/AFP/VDB"/>
</dbReference>
<evidence type="ECO:0000256" key="13">
    <source>
        <dbReference type="ARBA" id="ARBA00023157"/>
    </source>
</evidence>
<reference evidence="20" key="2">
    <citation type="submission" date="2025-08" db="UniProtKB">
        <authorList>
            <consortium name="Ensembl"/>
        </authorList>
    </citation>
    <scope>IDENTIFICATION</scope>
    <source>
        <strain evidence="20">Glennie</strain>
    </source>
</reference>
<dbReference type="GO" id="GO:0046872">
    <property type="term" value="F:metal ion binding"/>
    <property type="evidence" value="ECO:0007669"/>
    <property type="project" value="UniProtKB-KW"/>
</dbReference>
<feature type="binding site" evidence="17">
    <location>
        <position position="264"/>
    </location>
    <ligand>
        <name>(4Z,15Z)-bilirubin IXalpha</name>
        <dbReference type="ChEBI" id="CHEBI:57977"/>
    </ligand>
</feature>
<dbReference type="Gene3D" id="1.10.246.10">
    <property type="match status" value="6"/>
</dbReference>
<evidence type="ECO:0000256" key="5">
    <source>
        <dbReference type="ARBA" id="ARBA00022685"/>
    </source>
</evidence>
<evidence type="ECO:0000256" key="3">
    <source>
        <dbReference type="ARBA" id="ARBA00022525"/>
    </source>
</evidence>
<name>A0A6I8MZS2_ORNAN</name>
<feature type="disulfide bond" evidence="16">
    <location>
        <begin position="99"/>
        <end position="115"/>
    </location>
</feature>
<dbReference type="Bgee" id="ENSOANG00000009084">
    <property type="expression patterns" value="Expressed in liver and 6 other cell types or tissues"/>
</dbReference>
<dbReference type="Proteomes" id="UP000002279">
    <property type="component" value="Chromosome 10"/>
</dbReference>
<keyword evidence="11 15" id="KW-0186">Copper</keyword>
<dbReference type="FunFam" id="1.10.246.10:FF:000001">
    <property type="entry name" value="Serum albumin"/>
    <property type="match status" value="2"/>
</dbReference>
<evidence type="ECO:0000256" key="6">
    <source>
        <dbReference type="ARBA" id="ARBA00022723"/>
    </source>
</evidence>
<evidence type="ECO:0000256" key="15">
    <source>
        <dbReference type="PIRSR" id="PIRSR002520-1"/>
    </source>
</evidence>
<evidence type="ECO:0000256" key="18">
    <source>
        <dbReference type="SAM" id="SignalP"/>
    </source>
</evidence>
<dbReference type="SUPFAM" id="SSF48552">
    <property type="entry name" value="Serum albumin-like"/>
    <property type="match status" value="3"/>
</dbReference>
<dbReference type="PROSITE" id="PS51438">
    <property type="entry name" value="ALBUMIN_2"/>
    <property type="match status" value="3"/>
</dbReference>
<dbReference type="FunFam" id="1.10.246.10:FF:000002">
    <property type="entry name" value="Serum albumin"/>
    <property type="match status" value="2"/>
</dbReference>
<dbReference type="PROSITE" id="PS00212">
    <property type="entry name" value="ALBUMIN_1"/>
    <property type="match status" value="3"/>
</dbReference>
<feature type="binding site" evidence="15">
    <location>
        <position position="268"/>
    </location>
    <ligand>
        <name>Ca(2+)</name>
        <dbReference type="ChEBI" id="CHEBI:29108"/>
        <label>1</label>
    </ligand>
</feature>
<dbReference type="CDD" id="cd00015">
    <property type="entry name" value="ALBUMIN"/>
    <property type="match status" value="3"/>
</dbReference>
<dbReference type="GO" id="GO:0072732">
    <property type="term" value="P:cellular response to calcium ion starvation"/>
    <property type="evidence" value="ECO:0007669"/>
    <property type="project" value="Ensembl"/>
</dbReference>
<feature type="disulfide bond" evidence="16">
    <location>
        <begin position="289"/>
        <end position="303"/>
    </location>
</feature>
<feature type="binding site" evidence="15">
    <location>
        <position position="27"/>
    </location>
    <ligand>
        <name>Cu cation</name>
        <dbReference type="ChEBI" id="CHEBI:23378"/>
    </ligand>
</feature>
<feature type="disulfide bond" evidence="16">
    <location>
        <begin position="269"/>
        <end position="277"/>
    </location>
</feature>
<accession>A0A6I8MZS2</accession>
<dbReference type="Pfam" id="PF00273">
    <property type="entry name" value="Serum_albumin"/>
    <property type="match status" value="3"/>
</dbReference>
<dbReference type="PANTHER" id="PTHR11385:SF15">
    <property type="entry name" value="ALBUMIN"/>
    <property type="match status" value="1"/>
</dbReference>
<organism evidence="20 21">
    <name type="scientific">Ornithorhynchus anatinus</name>
    <name type="common">Duckbill platypus</name>
    <dbReference type="NCBI Taxonomy" id="9258"/>
    <lineage>
        <taxon>Eukaryota</taxon>
        <taxon>Metazoa</taxon>
        <taxon>Chordata</taxon>
        <taxon>Craniata</taxon>
        <taxon>Vertebrata</taxon>
        <taxon>Euteleostomi</taxon>
        <taxon>Mammalia</taxon>
        <taxon>Monotremata</taxon>
        <taxon>Ornithorhynchidae</taxon>
        <taxon>Ornithorhynchus</taxon>
    </lineage>
</organism>
<dbReference type="GO" id="GO:0051087">
    <property type="term" value="F:protein-folding chaperone binding"/>
    <property type="evidence" value="ECO:0007669"/>
    <property type="project" value="Ensembl"/>
</dbReference>
<sequence>MKWVTFISVLFLFSSAHSRELFRRDAHKSELAHRYKDLGEEHFKALALVTFSQYLQKCPFERQLKLVDTVLELAKACAADENAAGCDKSPSLVFAEELCKADHLKDSYAELAECCTKADAEKAECLLKHKDETPEVPPFTRPEPAVLCKEYEDNRNQFLGKYLYEVARRHPYAYGSALLYYAHEYEDDLKECCKAADQGACFKEKLPELKDKVLVTTAKQRFRCAAYQKFGERAMKAALVAKTSQRFPKADFGDIHKVVEDLAKVVKECCHGDQLECMEDRADLTKYLCDNQDTFSSKLKTCCDKPLVVRSQCVVDLENDDTPADLPTMASIYVEDKEVCNNYAGAKDLFLATFLYDYARRHTDFSSVLLLRVAKGYQAKLTECCAGDDPNACLAKAAEELKTYVAETKALVKDNCDLYDKLGEYAFQNTVLVRYTRKLPQVSTPTLLDVSSHLARVGTRCCKLDEGHRLACADDYLALVLDKMCRLHEKTPVSDRVTKCCTDSFADRRPCFSALGVDETFVPKEFNADTFTFHADLCTLPEDQQKAKKQSVLVELVKHKPKATDDQLKGIVTDFTAMVTKCCGEADKEACFATEGANLVTKSKAALA</sequence>
<dbReference type="GO" id="GO:0005794">
    <property type="term" value="C:Golgi apparatus"/>
    <property type="evidence" value="ECO:0007669"/>
    <property type="project" value="Ensembl"/>
</dbReference>
<dbReference type="OrthoDB" id="9875082at2759"/>
<dbReference type="PIRSF" id="PIRSF002520">
    <property type="entry name" value="Serum_albumin_subgroup"/>
    <property type="match status" value="1"/>
</dbReference>
<keyword evidence="2" id="KW-0488">Methylation</keyword>
<dbReference type="FunCoup" id="A0A6I8MZS2">
    <property type="interactions" value="722"/>
</dbReference>
<keyword evidence="9 15" id="KW-0862">Zinc</keyword>
<dbReference type="GO" id="GO:0051902">
    <property type="term" value="P:negative regulation of mitochondrial depolarization"/>
    <property type="evidence" value="ECO:0007669"/>
    <property type="project" value="Ensembl"/>
</dbReference>
<dbReference type="GO" id="GO:0005504">
    <property type="term" value="F:fatty acid binding"/>
    <property type="evidence" value="ECO:0007669"/>
    <property type="project" value="Ensembl"/>
</dbReference>
<feature type="disulfide bond" evidence="16">
    <location>
        <begin position="77"/>
        <end position="86"/>
    </location>
</feature>
<evidence type="ECO:0000256" key="7">
    <source>
        <dbReference type="ARBA" id="ARBA00022729"/>
    </source>
</evidence>
<evidence type="ECO:0000313" key="20">
    <source>
        <dbReference type="Ensembl" id="ENSOANP00000034293.1"/>
    </source>
</evidence>
<evidence type="ECO:0000256" key="10">
    <source>
        <dbReference type="ARBA" id="ARBA00022837"/>
    </source>
</evidence>
<dbReference type="FunFam" id="1.10.246.10:FF:000003">
    <property type="entry name" value="Serum albumin"/>
    <property type="match status" value="1"/>
</dbReference>
<feature type="disulfide bond" evidence="16">
    <location>
        <begin position="461"/>
        <end position="472"/>
    </location>
</feature>
<keyword evidence="5" id="KW-0165">Cleavage on pair of basic residues</keyword>
<dbReference type="GO" id="GO:0042802">
    <property type="term" value="F:identical protein binding"/>
    <property type="evidence" value="ECO:0007669"/>
    <property type="project" value="Ensembl"/>
</dbReference>
<dbReference type="OMA" id="ADPHACY"/>
<dbReference type="InterPro" id="IPR014760">
    <property type="entry name" value="Serum_albumin_N"/>
</dbReference>
<dbReference type="GO" id="GO:0032991">
    <property type="term" value="C:protein-containing complex"/>
    <property type="evidence" value="ECO:0007669"/>
    <property type="project" value="Ensembl"/>
</dbReference>
<dbReference type="GO" id="GO:0031667">
    <property type="term" value="P:response to nutrient levels"/>
    <property type="evidence" value="ECO:0000318"/>
    <property type="project" value="GO_Central"/>
</dbReference>
<evidence type="ECO:0000313" key="21">
    <source>
        <dbReference type="Proteomes" id="UP000002279"/>
    </source>
</evidence>
<keyword evidence="8" id="KW-0677">Repeat</keyword>
<dbReference type="InterPro" id="IPR020858">
    <property type="entry name" value="Serum_albumin-like"/>
</dbReference>
<feature type="binding site" evidence="15">
    <location>
        <position position="271"/>
    </location>
    <ligand>
        <name>Zn(2+)</name>
        <dbReference type="ChEBI" id="CHEBI:29105"/>
    </ligand>
</feature>
<dbReference type="GO" id="GO:1903981">
    <property type="term" value="F:enterobactin binding"/>
    <property type="evidence" value="ECO:0000318"/>
    <property type="project" value="GO_Central"/>
</dbReference>
<dbReference type="GeneID" id="100090386"/>
<dbReference type="SMART" id="SM00103">
    <property type="entry name" value="ALBUMIN"/>
    <property type="match status" value="3"/>
</dbReference>
<dbReference type="GO" id="GO:0015643">
    <property type="term" value="F:toxic substance binding"/>
    <property type="evidence" value="ECO:0007669"/>
    <property type="project" value="Ensembl"/>
</dbReference>
<evidence type="ECO:0000256" key="8">
    <source>
        <dbReference type="ARBA" id="ARBA00022737"/>
    </source>
</evidence>
<feature type="disulfide bond" evidence="16">
    <location>
        <begin position="224"/>
        <end position="270"/>
    </location>
</feature>
<feature type="signal peptide" evidence="18">
    <location>
        <begin position="1"/>
        <end position="18"/>
    </location>
</feature>
<feature type="domain" description="Albumin" evidence="19">
    <location>
        <begin position="403"/>
        <end position="601"/>
    </location>
</feature>
<keyword evidence="12" id="KW-0446">Lipid-binding</keyword>
<dbReference type="InParanoid" id="A0A6I8MZS2"/>
<dbReference type="GO" id="GO:0019825">
    <property type="term" value="F:oxygen binding"/>
    <property type="evidence" value="ECO:0007669"/>
    <property type="project" value="Ensembl"/>
</dbReference>
<feature type="binding site" evidence="15">
    <location>
        <position position="283"/>
    </location>
    <ligand>
        <name>Ca(2+)</name>
        <dbReference type="ChEBI" id="CHEBI:29108"/>
        <label>2</label>
    </ligand>
</feature>
<feature type="disulfide bond" evidence="16">
    <location>
        <begin position="582"/>
        <end position="591"/>
    </location>
</feature>
<dbReference type="GO" id="GO:0015723">
    <property type="term" value="P:bilirubin transport"/>
    <property type="evidence" value="ECO:0007669"/>
    <property type="project" value="Ensembl"/>
</dbReference>
<dbReference type="GeneTree" id="ENSGT00390000000113"/>
<feature type="disulfide bond" evidence="16">
    <location>
        <begin position="384"/>
        <end position="393"/>
    </location>
</feature>
<feature type="chain" id="PRO_5026309252" description="Albumin" evidence="18">
    <location>
        <begin position="19"/>
        <end position="608"/>
    </location>
</feature>
<feature type="disulfide bond" evidence="16">
    <location>
        <begin position="302"/>
        <end position="313"/>
    </location>
</feature>
<dbReference type="GO" id="GO:0005783">
    <property type="term" value="C:endoplasmic reticulum"/>
    <property type="evidence" value="ECO:0007669"/>
    <property type="project" value="Ensembl"/>
</dbReference>
<evidence type="ECO:0000256" key="17">
    <source>
        <dbReference type="PIRSR" id="PIRSR002520-3"/>
    </source>
</evidence>
<evidence type="ECO:0000256" key="1">
    <source>
        <dbReference type="ARBA" id="ARBA00004613"/>
    </source>
</evidence>
<feature type="domain" description="Albumin" evidence="19">
    <location>
        <begin position="212"/>
        <end position="402"/>
    </location>
</feature>
<dbReference type="PRINTS" id="PR00803">
    <property type="entry name" value="AFETOPROTEIN"/>
</dbReference>
<dbReference type="RefSeq" id="XP_028929704.1">
    <property type="nucleotide sequence ID" value="XM_029073871.2"/>
</dbReference>
<feature type="disulfide bond" evidence="16">
    <location>
        <begin position="485"/>
        <end position="501"/>
    </location>
</feature>
<dbReference type="GO" id="GO:0070062">
    <property type="term" value="C:extracellular exosome"/>
    <property type="evidence" value="ECO:0007669"/>
    <property type="project" value="Ensembl"/>
</dbReference>
<feature type="disulfide bond" evidence="16">
    <location>
        <begin position="192"/>
        <end position="201"/>
    </location>
</feature>
<dbReference type="GO" id="GO:0003677">
    <property type="term" value="F:DNA binding"/>
    <property type="evidence" value="ECO:0007669"/>
    <property type="project" value="Ensembl"/>
</dbReference>
<comment type="subcellular location">
    <subcellularLocation>
        <location evidence="1">Secreted</location>
    </subcellularLocation>
</comment>
<evidence type="ECO:0000259" key="19">
    <source>
        <dbReference type="PROSITE" id="PS51438"/>
    </source>
</evidence>
<feature type="disulfide bond" evidence="16">
    <location>
        <begin position="538"/>
        <end position="583"/>
    </location>
</feature>
<keyword evidence="6 15" id="KW-0479">Metal-binding</keyword>
<dbReference type="InterPro" id="IPR021177">
    <property type="entry name" value="Serum_albumin/AFP/Afamin"/>
</dbReference>
<feature type="binding site" evidence="15">
    <location>
        <position position="37"/>
    </location>
    <ligand>
        <name>Ca(2+)</name>
        <dbReference type="ChEBI" id="CHEBI:29108"/>
        <label>2</label>
    </ligand>
</feature>
<reference evidence="20 21" key="1">
    <citation type="journal article" date="2008" name="Nature">
        <title>Genome analysis of the platypus reveals unique signatures of evolution.</title>
        <authorList>
            <person name="Warren W.C."/>
            <person name="Hillier L.W."/>
            <person name="Marshall Graves J.A."/>
            <person name="Birney E."/>
            <person name="Ponting C.P."/>
            <person name="Grutzner F."/>
            <person name="Belov K."/>
            <person name="Miller W."/>
            <person name="Clarke L."/>
            <person name="Chinwalla A.T."/>
            <person name="Yang S.P."/>
            <person name="Heger A."/>
            <person name="Locke D.P."/>
            <person name="Miethke P."/>
            <person name="Waters P.D."/>
            <person name="Veyrunes F."/>
            <person name="Fulton L."/>
            <person name="Fulton B."/>
            <person name="Graves T."/>
            <person name="Wallis J."/>
            <person name="Puente X.S."/>
            <person name="Lopez-Otin C."/>
            <person name="Ordonez G.R."/>
            <person name="Eichler E.E."/>
            <person name="Chen L."/>
            <person name="Cheng Z."/>
            <person name="Deakin J.E."/>
            <person name="Alsop A."/>
            <person name="Thompson K."/>
            <person name="Kirby P."/>
            <person name="Papenfuss A.T."/>
            <person name="Wakefield M.J."/>
            <person name="Olender T."/>
            <person name="Lancet D."/>
            <person name="Huttley G.A."/>
            <person name="Smit A.F."/>
            <person name="Pask A."/>
            <person name="Temple-Smith P."/>
            <person name="Batzer M.A."/>
            <person name="Walker J.A."/>
            <person name="Konkel M.K."/>
            <person name="Harris R.S."/>
            <person name="Whittington C.M."/>
            <person name="Wong E.S."/>
            <person name="Gemmell N.J."/>
            <person name="Buschiazzo E."/>
            <person name="Vargas Jentzsch I.M."/>
            <person name="Merkel A."/>
            <person name="Schmitz J."/>
            <person name="Zemann A."/>
            <person name="Churakov G."/>
            <person name="Kriegs J.O."/>
            <person name="Brosius J."/>
            <person name="Murchison E.P."/>
            <person name="Sachidanandam R."/>
            <person name="Smith C."/>
            <person name="Hannon G.J."/>
            <person name="Tsend-Ayush E."/>
            <person name="McMillan D."/>
            <person name="Attenborough R."/>
            <person name="Rens W."/>
            <person name="Ferguson-Smith M."/>
            <person name="Lefevre C.M."/>
            <person name="Sharp J.A."/>
            <person name="Nicholas K.R."/>
            <person name="Ray D.A."/>
            <person name="Kube M."/>
            <person name="Reinhardt R."/>
            <person name="Pringle T.H."/>
            <person name="Taylor J."/>
            <person name="Jones R.C."/>
            <person name="Nixon B."/>
            <person name="Dacheux J.L."/>
            <person name="Niwa H."/>
            <person name="Sekita Y."/>
            <person name="Huang X."/>
            <person name="Stark A."/>
            <person name="Kheradpour P."/>
            <person name="Kellis M."/>
            <person name="Flicek P."/>
            <person name="Chen Y."/>
            <person name="Webber C."/>
            <person name="Hardison R."/>
            <person name="Nelson J."/>
            <person name="Hallsworth-Pepin K."/>
            <person name="Delehaunty K."/>
            <person name="Markovic C."/>
            <person name="Minx P."/>
            <person name="Feng Y."/>
            <person name="Kremitzki C."/>
            <person name="Mitreva M."/>
            <person name="Glasscock J."/>
            <person name="Wylie T."/>
            <person name="Wohldmann P."/>
            <person name="Thiru P."/>
            <person name="Nhan M.N."/>
            <person name="Pohl C.S."/>
            <person name="Smith S.M."/>
            <person name="Hou S."/>
            <person name="Nefedov M."/>
            <person name="de Jong P.J."/>
            <person name="Renfree M.B."/>
            <person name="Mardis E.R."/>
            <person name="Wilson R.K."/>
        </authorList>
    </citation>
    <scope>NUCLEOTIDE SEQUENCE [LARGE SCALE GENOMIC DNA]</scope>
    <source>
        <strain evidence="20 21">Glennie</strain>
    </source>
</reference>
<keyword evidence="7 18" id="KW-0732">Signal</keyword>
<evidence type="ECO:0000256" key="12">
    <source>
        <dbReference type="ARBA" id="ARBA00023121"/>
    </source>
</evidence>
<keyword evidence="4" id="KW-0597">Phosphoprotein</keyword>
<dbReference type="AlphaFoldDB" id="A0A6I8MZS2"/>
<proteinExistence type="predicted"/>
<keyword evidence="10 15" id="KW-0106">Calcium</keyword>
<evidence type="ECO:0000256" key="16">
    <source>
        <dbReference type="PIRSR" id="PIRSR002520-2"/>
    </source>
</evidence>